<dbReference type="AlphaFoldDB" id="A0A6G9GSE2"/>
<name>A0A6G9GSE2_9ACTN</name>
<evidence type="ECO:0000313" key="4">
    <source>
        <dbReference type="Proteomes" id="UP000501179"/>
    </source>
</evidence>
<feature type="region of interest" description="Disordered" evidence="2">
    <location>
        <begin position="1"/>
        <end position="52"/>
    </location>
</feature>
<dbReference type="EMBL" id="CP050177">
    <property type="protein sequence ID" value="QIQ01114.1"/>
    <property type="molecule type" value="Genomic_DNA"/>
</dbReference>
<dbReference type="GO" id="GO:0020037">
    <property type="term" value="F:heme binding"/>
    <property type="evidence" value="ECO:0007669"/>
    <property type="project" value="InterPro"/>
</dbReference>
<evidence type="ECO:0000256" key="1">
    <source>
        <dbReference type="ARBA" id="ARBA00010617"/>
    </source>
</evidence>
<gene>
    <name evidence="3" type="ORF">HA039_01305</name>
</gene>
<dbReference type="Proteomes" id="UP000501179">
    <property type="component" value="Chromosome"/>
</dbReference>
<dbReference type="PRINTS" id="PR00359">
    <property type="entry name" value="BP450"/>
</dbReference>
<protein>
    <submittedName>
        <fullName evidence="3">Cytochrome P450</fullName>
    </submittedName>
</protein>
<reference evidence="3 4" key="1">
    <citation type="submission" date="2020-03" db="EMBL/GenBank/DDBJ databases">
        <title>A novel species.</title>
        <authorList>
            <person name="Gao J."/>
        </authorList>
    </citation>
    <scope>NUCLEOTIDE SEQUENCE [LARGE SCALE GENOMIC DNA]</scope>
    <source>
        <strain evidence="3 4">QMT-12</strain>
    </source>
</reference>
<accession>A0A6G9GSE2</accession>
<dbReference type="KEGG" id="slia:HA039_01305"/>
<dbReference type="InterPro" id="IPR002397">
    <property type="entry name" value="Cyt_P450_B"/>
</dbReference>
<organism evidence="3 4">
    <name type="scientific">Streptomyces liangshanensis</name>
    <dbReference type="NCBI Taxonomy" id="2717324"/>
    <lineage>
        <taxon>Bacteria</taxon>
        <taxon>Bacillati</taxon>
        <taxon>Actinomycetota</taxon>
        <taxon>Actinomycetes</taxon>
        <taxon>Kitasatosporales</taxon>
        <taxon>Streptomycetaceae</taxon>
        <taxon>Streptomyces</taxon>
    </lineage>
</organism>
<dbReference type="SUPFAM" id="SSF48264">
    <property type="entry name" value="Cytochrome P450"/>
    <property type="match status" value="1"/>
</dbReference>
<dbReference type="Gene3D" id="1.10.630.10">
    <property type="entry name" value="Cytochrome P450"/>
    <property type="match status" value="2"/>
</dbReference>
<keyword evidence="4" id="KW-1185">Reference proteome</keyword>
<evidence type="ECO:0000256" key="2">
    <source>
        <dbReference type="SAM" id="MobiDB-lite"/>
    </source>
</evidence>
<dbReference type="GO" id="GO:0004497">
    <property type="term" value="F:monooxygenase activity"/>
    <property type="evidence" value="ECO:0007669"/>
    <property type="project" value="InterPro"/>
</dbReference>
<dbReference type="RefSeq" id="WP_167022486.1">
    <property type="nucleotide sequence ID" value="NZ_CP050177.1"/>
</dbReference>
<dbReference type="PANTHER" id="PTHR46696">
    <property type="entry name" value="P450, PUTATIVE (EUROFUNG)-RELATED"/>
    <property type="match status" value="1"/>
</dbReference>
<comment type="similarity">
    <text evidence="1">Belongs to the cytochrome P450 family.</text>
</comment>
<sequence>MSTDTPETAAHPRDTPDTGPPWSGPAAREDPRPVRFWSVPHPSGPDLDPVPVERLREDPVGPIELPDGAGRAWLITRHEDAALVTGDAHPGRRARTGHDDTRTPPHFVPLDAALGPAGPPAPERLRRPLAEALSAPALARAEERARRIMDDLVDAMLRAGGPADLTERINGPLASAVVGGITGVPPHDRLLTHRWTGILLTAPHRAPRDRARAEIDAYFTGVLARRRTQGDDLVAVLARAVETDELTSEEAAAAAVLVQISATHAVTAHGATLLHALLTHPDHMARLRAEPGLLPGAVEELLCLVPYRERVRLDRIAAEDVTVRGVRIRAGEAVYVPYPTDDGAPDPGPHHLIGPVLARLGSTAMGASLLDRLPRLRLAVPPDALRPRRGGLLRGPEALPVLW</sequence>
<proteinExistence type="inferred from homology"/>
<evidence type="ECO:0000313" key="3">
    <source>
        <dbReference type="EMBL" id="QIQ01114.1"/>
    </source>
</evidence>
<dbReference type="GO" id="GO:0016705">
    <property type="term" value="F:oxidoreductase activity, acting on paired donors, with incorporation or reduction of molecular oxygen"/>
    <property type="evidence" value="ECO:0007669"/>
    <property type="project" value="InterPro"/>
</dbReference>
<dbReference type="PANTHER" id="PTHR46696:SF1">
    <property type="entry name" value="CYTOCHROME P450 YJIB-RELATED"/>
    <property type="match status" value="1"/>
</dbReference>
<dbReference type="GO" id="GO:0005506">
    <property type="term" value="F:iron ion binding"/>
    <property type="evidence" value="ECO:0007669"/>
    <property type="project" value="InterPro"/>
</dbReference>
<dbReference type="InterPro" id="IPR036396">
    <property type="entry name" value="Cyt_P450_sf"/>
</dbReference>